<evidence type="ECO:0000313" key="4">
    <source>
        <dbReference type="Proteomes" id="UP000762676"/>
    </source>
</evidence>
<reference evidence="3 4" key="1">
    <citation type="journal article" date="2021" name="Elife">
        <title>Chloroplast acquisition without the gene transfer in kleptoplastic sea slugs, Plakobranchus ocellatus.</title>
        <authorList>
            <person name="Maeda T."/>
            <person name="Takahashi S."/>
            <person name="Yoshida T."/>
            <person name="Shimamura S."/>
            <person name="Takaki Y."/>
            <person name="Nagai Y."/>
            <person name="Toyoda A."/>
            <person name="Suzuki Y."/>
            <person name="Arimoto A."/>
            <person name="Ishii H."/>
            <person name="Satoh N."/>
            <person name="Nishiyama T."/>
            <person name="Hasebe M."/>
            <person name="Maruyama T."/>
            <person name="Minagawa J."/>
            <person name="Obokata J."/>
            <person name="Shigenobu S."/>
        </authorList>
    </citation>
    <scope>NUCLEOTIDE SEQUENCE [LARGE SCALE GENOMIC DNA]</scope>
</reference>
<comment type="caution">
    <text evidence="3">The sequence shown here is derived from an EMBL/GenBank/DDBJ whole genome shotgun (WGS) entry which is preliminary data.</text>
</comment>
<feature type="compositionally biased region" description="Acidic residues" evidence="1">
    <location>
        <begin position="71"/>
        <end position="86"/>
    </location>
</feature>
<evidence type="ECO:0000256" key="2">
    <source>
        <dbReference type="SAM" id="SignalP"/>
    </source>
</evidence>
<gene>
    <name evidence="3" type="ORF">ElyMa_003357400</name>
</gene>
<protein>
    <submittedName>
        <fullName evidence="3">Uncharacterized protein</fullName>
    </submittedName>
</protein>
<keyword evidence="2" id="KW-0732">Signal</keyword>
<sequence length="239" mass="26470">MAVSKTVLAILCGMLAGMGQVSCSLYTDHKPTTAHGSRLPANSVIPNTEADDDGTDSMGKDVFRELAQDETMPEEEEEGGEDESAENDLPKYLTQLRKVRQDRSGMTKIVRSYNLPYSSPSSLTSSSSFPSSSLSASKFSRRVPSSRTRASQRAHLVESRRRARARQSELRAQNFRRTILNGLGLERAPSTSIDSETRQALLNWLLDRQQAGNSRLAERAHVQRNCYLGQCECRALQSS</sequence>
<feature type="compositionally biased region" description="Basic and acidic residues" evidence="1">
    <location>
        <begin position="58"/>
        <end position="67"/>
    </location>
</feature>
<feature type="compositionally biased region" description="Low complexity" evidence="1">
    <location>
        <begin position="118"/>
        <end position="138"/>
    </location>
</feature>
<dbReference type="Proteomes" id="UP000762676">
    <property type="component" value="Unassembled WGS sequence"/>
</dbReference>
<feature type="region of interest" description="Disordered" evidence="1">
    <location>
        <begin position="34"/>
        <end position="90"/>
    </location>
</feature>
<name>A0AAV4JKC3_9GAST</name>
<proteinExistence type="predicted"/>
<feature type="signal peptide" evidence="2">
    <location>
        <begin position="1"/>
        <end position="23"/>
    </location>
</feature>
<evidence type="ECO:0000313" key="3">
    <source>
        <dbReference type="EMBL" id="GFS22190.1"/>
    </source>
</evidence>
<feature type="region of interest" description="Disordered" evidence="1">
    <location>
        <begin position="114"/>
        <end position="156"/>
    </location>
</feature>
<accession>A0AAV4JKC3</accession>
<dbReference type="AlphaFoldDB" id="A0AAV4JKC3"/>
<organism evidence="3 4">
    <name type="scientific">Elysia marginata</name>
    <dbReference type="NCBI Taxonomy" id="1093978"/>
    <lineage>
        <taxon>Eukaryota</taxon>
        <taxon>Metazoa</taxon>
        <taxon>Spiralia</taxon>
        <taxon>Lophotrochozoa</taxon>
        <taxon>Mollusca</taxon>
        <taxon>Gastropoda</taxon>
        <taxon>Heterobranchia</taxon>
        <taxon>Euthyneura</taxon>
        <taxon>Panpulmonata</taxon>
        <taxon>Sacoglossa</taxon>
        <taxon>Placobranchoidea</taxon>
        <taxon>Plakobranchidae</taxon>
        <taxon>Elysia</taxon>
    </lineage>
</organism>
<feature type="chain" id="PRO_5043887303" evidence="2">
    <location>
        <begin position="24"/>
        <end position="239"/>
    </location>
</feature>
<keyword evidence="4" id="KW-1185">Reference proteome</keyword>
<dbReference type="EMBL" id="BMAT01006919">
    <property type="protein sequence ID" value="GFS22190.1"/>
    <property type="molecule type" value="Genomic_DNA"/>
</dbReference>
<evidence type="ECO:0000256" key="1">
    <source>
        <dbReference type="SAM" id="MobiDB-lite"/>
    </source>
</evidence>